<dbReference type="EMBL" id="LNRQ01000008">
    <property type="protein sequence ID" value="KZM83981.1"/>
    <property type="molecule type" value="Genomic_DNA"/>
</dbReference>
<evidence type="ECO:0000313" key="3">
    <source>
        <dbReference type="Proteomes" id="UP000077755"/>
    </source>
</evidence>
<sequence>MILVDKKLITDGIKNGEKYQIYPEDVDISRVPRIFHSSCANGHVFYNFPQDDREQLKMLGQPRSFRGPRVQRHFGDDDESSRGEVSASKRREVYRVVVEANRVTVEDCLKLLEGIDCKSIACSVQKANLFFAELNKDDATRLKGLFCPLSLLSRADQIGENKKK</sequence>
<dbReference type="EMBL" id="CP093350">
    <property type="protein sequence ID" value="WOH11261.1"/>
    <property type="molecule type" value="Genomic_DNA"/>
</dbReference>
<proteinExistence type="predicted"/>
<name>A0A175YLG2_DAUCS</name>
<evidence type="ECO:0000313" key="2">
    <source>
        <dbReference type="EMBL" id="WOH11261.1"/>
    </source>
</evidence>
<reference evidence="1" key="1">
    <citation type="journal article" date="2016" name="Nat. Genet.">
        <title>A high-quality carrot genome assembly provides new insights into carotenoid accumulation and asterid genome evolution.</title>
        <authorList>
            <person name="Iorizzo M."/>
            <person name="Ellison S."/>
            <person name="Senalik D."/>
            <person name="Zeng P."/>
            <person name="Satapoomin P."/>
            <person name="Huang J."/>
            <person name="Bowman M."/>
            <person name="Iovene M."/>
            <person name="Sanseverino W."/>
            <person name="Cavagnaro P."/>
            <person name="Yildiz M."/>
            <person name="Macko-Podgorni A."/>
            <person name="Moranska E."/>
            <person name="Grzebelus E."/>
            <person name="Grzebelus D."/>
            <person name="Ashrafi H."/>
            <person name="Zheng Z."/>
            <person name="Cheng S."/>
            <person name="Spooner D."/>
            <person name="Van Deynze A."/>
            <person name="Simon P."/>
        </authorList>
    </citation>
    <scope>NUCLEOTIDE SEQUENCE [LARGE SCALE GENOMIC DNA]</scope>
    <source>
        <tissue evidence="1">Leaf</tissue>
    </source>
</reference>
<evidence type="ECO:0000313" key="1">
    <source>
        <dbReference type="EMBL" id="KZM83981.1"/>
    </source>
</evidence>
<dbReference type="AlphaFoldDB" id="A0A175YLG2"/>
<protein>
    <submittedName>
        <fullName evidence="1">Uncharacterized protein</fullName>
    </submittedName>
</protein>
<organism evidence="1">
    <name type="scientific">Daucus carota subsp. sativus</name>
    <name type="common">Carrot</name>
    <dbReference type="NCBI Taxonomy" id="79200"/>
    <lineage>
        <taxon>Eukaryota</taxon>
        <taxon>Viridiplantae</taxon>
        <taxon>Streptophyta</taxon>
        <taxon>Embryophyta</taxon>
        <taxon>Tracheophyta</taxon>
        <taxon>Spermatophyta</taxon>
        <taxon>Magnoliopsida</taxon>
        <taxon>eudicotyledons</taxon>
        <taxon>Gunneridae</taxon>
        <taxon>Pentapetalae</taxon>
        <taxon>asterids</taxon>
        <taxon>campanulids</taxon>
        <taxon>Apiales</taxon>
        <taxon>Apiaceae</taxon>
        <taxon>Apioideae</taxon>
        <taxon>Scandiceae</taxon>
        <taxon>Daucinae</taxon>
        <taxon>Daucus</taxon>
        <taxon>Daucus sect. Daucus</taxon>
    </lineage>
</organism>
<dbReference type="Gramene" id="KZM83981">
    <property type="protein sequence ID" value="KZM83981"/>
    <property type="gene ID" value="DCAR_028597"/>
</dbReference>
<gene>
    <name evidence="1" type="ORF">DCAR_028597</name>
    <name evidence="2" type="ORF">DCAR_0830741</name>
</gene>
<accession>A0A175YLG2</accession>
<reference evidence="2" key="2">
    <citation type="submission" date="2022-03" db="EMBL/GenBank/DDBJ databases">
        <title>Draft title - Genomic analysis of global carrot germplasm unveils the trajectory of domestication and the origin of high carotenoid orange carrot.</title>
        <authorList>
            <person name="Iorizzo M."/>
            <person name="Ellison S."/>
            <person name="Senalik D."/>
            <person name="Macko-Podgorni A."/>
            <person name="Grzebelus D."/>
            <person name="Bostan H."/>
            <person name="Rolling W."/>
            <person name="Curaba J."/>
            <person name="Simon P."/>
        </authorList>
    </citation>
    <scope>NUCLEOTIDE SEQUENCE</scope>
    <source>
        <tissue evidence="2">Leaf</tissue>
    </source>
</reference>
<keyword evidence="3" id="KW-1185">Reference proteome</keyword>
<dbReference type="Proteomes" id="UP000077755">
    <property type="component" value="Chromosome 8"/>
</dbReference>